<keyword evidence="1" id="KW-1133">Transmembrane helix</keyword>
<keyword evidence="3" id="KW-1185">Reference proteome</keyword>
<accession>A0A0C9LY79</accession>
<dbReference type="AlphaFoldDB" id="A0A0C9LY79"/>
<keyword evidence="1" id="KW-0812">Transmembrane</keyword>
<evidence type="ECO:0000313" key="2">
    <source>
        <dbReference type="EMBL" id="GAN10755.1"/>
    </source>
</evidence>
<reference evidence="2" key="1">
    <citation type="submission" date="2014-09" db="EMBL/GenBank/DDBJ databases">
        <title>Draft genome sequence of an oleaginous Mucoromycotina fungus Mucor ambiguus NBRC6742.</title>
        <authorList>
            <person name="Takeda I."/>
            <person name="Yamane N."/>
            <person name="Morita T."/>
            <person name="Tamano K."/>
            <person name="Machida M."/>
            <person name="Baker S."/>
            <person name="Koike H."/>
        </authorList>
    </citation>
    <scope>NUCLEOTIDE SEQUENCE</scope>
    <source>
        <strain evidence="2">NBRC 6742</strain>
    </source>
</reference>
<gene>
    <name evidence="2" type="ORF">MAM1_0397c10302</name>
</gene>
<keyword evidence="1" id="KW-0472">Membrane</keyword>
<feature type="transmembrane region" description="Helical" evidence="1">
    <location>
        <begin position="96"/>
        <end position="129"/>
    </location>
</feature>
<protein>
    <submittedName>
        <fullName evidence="2">Uncharacterized protein</fullName>
    </submittedName>
</protein>
<proteinExistence type="predicted"/>
<organism evidence="2">
    <name type="scientific">Mucor ambiguus</name>
    <dbReference type="NCBI Taxonomy" id="91626"/>
    <lineage>
        <taxon>Eukaryota</taxon>
        <taxon>Fungi</taxon>
        <taxon>Fungi incertae sedis</taxon>
        <taxon>Mucoromycota</taxon>
        <taxon>Mucoromycotina</taxon>
        <taxon>Mucoromycetes</taxon>
        <taxon>Mucorales</taxon>
        <taxon>Mucorineae</taxon>
        <taxon>Mucoraceae</taxon>
        <taxon>Mucor</taxon>
    </lineage>
</organism>
<dbReference type="Proteomes" id="UP000053815">
    <property type="component" value="Unassembled WGS sequence"/>
</dbReference>
<dbReference type="OrthoDB" id="2284877at2759"/>
<sequence>MLPTVSLLRYRYPQSAFCLVRSLSTRAAHMRATARLPALTTPCSIARSSRSLLMVSKRPQAHDKTSVLSAIQQQRQFSFWNIPLSLMTASPIKRRFALAALGGAGLAFAIVLGPFLLVGIGGIAAVIGFRLWRMKRDIQRQLQNAGQPLQDWPDFLNAFMQQQQGMGGGVFGKDQRQVETEAMRRLESWAKSSRGRNQLIECGIHPERITQNVSMRGSSYASTSSNITGTTTEIKIELDLRNSPGTILIASAQLDKEGNNLTINDMKLVTATGNVLSVPLSINQQGGPNGGRVIEGEFYDV</sequence>
<dbReference type="EMBL" id="DF836686">
    <property type="protein sequence ID" value="GAN10755.1"/>
    <property type="molecule type" value="Genomic_DNA"/>
</dbReference>
<evidence type="ECO:0000256" key="1">
    <source>
        <dbReference type="SAM" id="Phobius"/>
    </source>
</evidence>
<name>A0A0C9LY79_9FUNG</name>
<evidence type="ECO:0000313" key="3">
    <source>
        <dbReference type="Proteomes" id="UP000053815"/>
    </source>
</evidence>